<name>A0ABQ1K4S1_9GAMM</name>
<dbReference type="EMBL" id="BMIJ01000002">
    <property type="protein sequence ID" value="GGB87477.1"/>
    <property type="molecule type" value="Genomic_DNA"/>
</dbReference>
<dbReference type="InterPro" id="IPR033900">
    <property type="entry name" value="Gram_neg_porin_domain"/>
</dbReference>
<dbReference type="Gene3D" id="2.40.160.10">
    <property type="entry name" value="Porin"/>
    <property type="match status" value="1"/>
</dbReference>
<dbReference type="InterPro" id="IPR023614">
    <property type="entry name" value="Porin_dom_sf"/>
</dbReference>
<evidence type="ECO:0000313" key="3">
    <source>
        <dbReference type="Proteomes" id="UP000629025"/>
    </source>
</evidence>
<evidence type="ECO:0000259" key="1">
    <source>
        <dbReference type="Pfam" id="PF13609"/>
    </source>
</evidence>
<sequence length="333" mass="36833">MNKKMISSAIFVACYSPSALVFSEVVHKGINVSSEINIGALKVSDRDIAPWAFDIESNVDGLFILNDELKIKYQLGVNATRAANDNETDGSTWALGSPSDVTDENVYIRNAKIIMITDYGSLVVAPRTVSGQWMQVYGDLDTFEYNRFHSQSGNISFFNQAEQTEDLFAYSTPKFGGFQFGTSIVATNENNGVDGDVWTNRLTYRNGGLYLAASHTIMQAEALPTNRDYKRSAFAVSYDAGMFKFASVYEMDRDHPSGDFDVYGINLQFKPNEDWTLNAAYVEKDHDTNDTLDKDGAVLGVKRHFGDSVMLFAETGQYSGAPDNIAIGVSLKF</sequence>
<gene>
    <name evidence="2" type="ORF">GCM10011352_11790</name>
</gene>
<dbReference type="Pfam" id="PF13609">
    <property type="entry name" value="Porin_4"/>
    <property type="match status" value="1"/>
</dbReference>
<feature type="domain" description="Porin" evidence="1">
    <location>
        <begin position="75"/>
        <end position="319"/>
    </location>
</feature>
<dbReference type="Proteomes" id="UP000629025">
    <property type="component" value="Unassembled WGS sequence"/>
</dbReference>
<accession>A0ABQ1K4S1</accession>
<dbReference type="SUPFAM" id="SSF56935">
    <property type="entry name" value="Porins"/>
    <property type="match status" value="1"/>
</dbReference>
<organism evidence="2 3">
    <name type="scientific">Marinobacterium zhoushanense</name>
    <dbReference type="NCBI Taxonomy" id="1679163"/>
    <lineage>
        <taxon>Bacteria</taxon>
        <taxon>Pseudomonadati</taxon>
        <taxon>Pseudomonadota</taxon>
        <taxon>Gammaproteobacteria</taxon>
        <taxon>Oceanospirillales</taxon>
        <taxon>Oceanospirillaceae</taxon>
        <taxon>Marinobacterium</taxon>
    </lineage>
</organism>
<keyword evidence="3" id="KW-1185">Reference proteome</keyword>
<dbReference type="RefSeq" id="WP_188746258.1">
    <property type="nucleotide sequence ID" value="NZ_BMIJ01000002.1"/>
</dbReference>
<proteinExistence type="predicted"/>
<protein>
    <recommendedName>
        <fullName evidence="1">Porin domain-containing protein</fullName>
    </recommendedName>
</protein>
<comment type="caution">
    <text evidence="2">The sequence shown here is derived from an EMBL/GenBank/DDBJ whole genome shotgun (WGS) entry which is preliminary data.</text>
</comment>
<evidence type="ECO:0000313" key="2">
    <source>
        <dbReference type="EMBL" id="GGB87477.1"/>
    </source>
</evidence>
<reference evidence="3" key="1">
    <citation type="journal article" date="2019" name="Int. J. Syst. Evol. Microbiol.">
        <title>The Global Catalogue of Microorganisms (GCM) 10K type strain sequencing project: providing services to taxonomists for standard genome sequencing and annotation.</title>
        <authorList>
            <consortium name="The Broad Institute Genomics Platform"/>
            <consortium name="The Broad Institute Genome Sequencing Center for Infectious Disease"/>
            <person name="Wu L."/>
            <person name="Ma J."/>
        </authorList>
    </citation>
    <scope>NUCLEOTIDE SEQUENCE [LARGE SCALE GENOMIC DNA]</scope>
    <source>
        <strain evidence="3">CGMCC 1.15341</strain>
    </source>
</reference>